<proteinExistence type="predicted"/>
<evidence type="ECO:0000313" key="2">
    <source>
        <dbReference type="Proteomes" id="UP000314294"/>
    </source>
</evidence>
<gene>
    <name evidence="1" type="ORF">EYF80_039087</name>
</gene>
<comment type="caution">
    <text evidence="1">The sequence shown here is derived from an EMBL/GenBank/DDBJ whole genome shotgun (WGS) entry which is preliminary data.</text>
</comment>
<organism evidence="1 2">
    <name type="scientific">Liparis tanakae</name>
    <name type="common">Tanaka's snailfish</name>
    <dbReference type="NCBI Taxonomy" id="230148"/>
    <lineage>
        <taxon>Eukaryota</taxon>
        <taxon>Metazoa</taxon>
        <taxon>Chordata</taxon>
        <taxon>Craniata</taxon>
        <taxon>Vertebrata</taxon>
        <taxon>Euteleostomi</taxon>
        <taxon>Actinopterygii</taxon>
        <taxon>Neopterygii</taxon>
        <taxon>Teleostei</taxon>
        <taxon>Neoteleostei</taxon>
        <taxon>Acanthomorphata</taxon>
        <taxon>Eupercaria</taxon>
        <taxon>Perciformes</taxon>
        <taxon>Cottioidei</taxon>
        <taxon>Cottales</taxon>
        <taxon>Liparidae</taxon>
        <taxon>Liparis</taxon>
    </lineage>
</organism>
<keyword evidence="2" id="KW-1185">Reference proteome</keyword>
<reference evidence="1 2" key="1">
    <citation type="submission" date="2019-03" db="EMBL/GenBank/DDBJ databases">
        <title>First draft genome of Liparis tanakae, snailfish: a comprehensive survey of snailfish specific genes.</title>
        <authorList>
            <person name="Kim W."/>
            <person name="Song I."/>
            <person name="Jeong J.-H."/>
            <person name="Kim D."/>
            <person name="Kim S."/>
            <person name="Ryu S."/>
            <person name="Song J.Y."/>
            <person name="Lee S.K."/>
        </authorList>
    </citation>
    <scope>NUCLEOTIDE SEQUENCE [LARGE SCALE GENOMIC DNA]</scope>
    <source>
        <tissue evidence="1">Muscle</tissue>
    </source>
</reference>
<dbReference type="EMBL" id="SRLO01000608">
    <property type="protein sequence ID" value="TNN50698.1"/>
    <property type="molecule type" value="Genomic_DNA"/>
</dbReference>
<protein>
    <submittedName>
        <fullName evidence="1">Uncharacterized protein</fullName>
    </submittedName>
</protein>
<evidence type="ECO:0000313" key="1">
    <source>
        <dbReference type="EMBL" id="TNN50698.1"/>
    </source>
</evidence>
<accession>A0A4Z2GAW6</accession>
<sequence length="205" mass="23360">METHSQAVAELYRICTRRRVEEIHRAAAHLRRRRLGMEKSLRGQEESDAKSSVRSPNTRCLWSFCGGKVFPVKMGFWGRPLRESGCGVEVWRQLGWSGGSRGINVKLTDGPFERHRVVVHFAQQEQTLRIQSLLLFRTQICTRDPLSTRSVQGHVAALDVQSQTVPLAIVDVVVEVHGAPLAHAHHDPTLHELYSELHFAFFRQH</sequence>
<name>A0A4Z2GAW6_9TELE</name>
<dbReference type="AlphaFoldDB" id="A0A4Z2GAW6"/>
<dbReference type="Proteomes" id="UP000314294">
    <property type="component" value="Unassembled WGS sequence"/>
</dbReference>